<accession>A0A1Q6F2T7</accession>
<feature type="region of interest" description="Disordered" evidence="1">
    <location>
        <begin position="1"/>
        <end position="21"/>
    </location>
</feature>
<dbReference type="EMBL" id="MNQH01000044">
    <property type="protein sequence ID" value="OKY93140.1"/>
    <property type="molecule type" value="Genomic_DNA"/>
</dbReference>
<feature type="compositionally biased region" description="Polar residues" evidence="1">
    <location>
        <begin position="1"/>
        <end position="12"/>
    </location>
</feature>
<dbReference type="STRING" id="28117.BHV66_09995"/>
<reference evidence="2 3" key="1">
    <citation type="journal article" date="2016" name="Nat. Biotechnol.">
        <title>Measurement of bacterial replication rates in microbial communities.</title>
        <authorList>
            <person name="Brown C.T."/>
            <person name="Olm M.R."/>
            <person name="Thomas B.C."/>
            <person name="Banfield J.F."/>
        </authorList>
    </citation>
    <scope>NUCLEOTIDE SEQUENCE [LARGE SCALE GENOMIC DNA]</scope>
    <source>
        <strain evidence="2">CAG:67_53_122</strain>
    </source>
</reference>
<feature type="compositionally biased region" description="Polar residues" evidence="1">
    <location>
        <begin position="411"/>
        <end position="422"/>
    </location>
</feature>
<dbReference type="AlphaFoldDB" id="A0A1Q6F2T7"/>
<organism evidence="2 3">
    <name type="scientific">Alistipes putredinis</name>
    <dbReference type="NCBI Taxonomy" id="28117"/>
    <lineage>
        <taxon>Bacteria</taxon>
        <taxon>Pseudomonadati</taxon>
        <taxon>Bacteroidota</taxon>
        <taxon>Bacteroidia</taxon>
        <taxon>Bacteroidales</taxon>
        <taxon>Rikenellaceae</taxon>
        <taxon>Alistipes</taxon>
    </lineage>
</organism>
<protein>
    <submittedName>
        <fullName evidence="2">Uncharacterized protein</fullName>
    </submittedName>
</protein>
<proteinExistence type="predicted"/>
<gene>
    <name evidence="2" type="ORF">BHV66_09995</name>
</gene>
<name>A0A1Q6F2T7_9BACT</name>
<evidence type="ECO:0000313" key="2">
    <source>
        <dbReference type="EMBL" id="OKY93140.1"/>
    </source>
</evidence>
<feature type="region of interest" description="Disordered" evidence="1">
    <location>
        <begin position="391"/>
        <end position="422"/>
    </location>
</feature>
<dbReference type="Proteomes" id="UP000187417">
    <property type="component" value="Unassembled WGS sequence"/>
</dbReference>
<evidence type="ECO:0000313" key="3">
    <source>
        <dbReference type="Proteomes" id="UP000187417"/>
    </source>
</evidence>
<feature type="compositionally biased region" description="Basic and acidic residues" evidence="1">
    <location>
        <begin position="391"/>
        <end position="402"/>
    </location>
</feature>
<evidence type="ECO:0000256" key="1">
    <source>
        <dbReference type="SAM" id="MobiDB-lite"/>
    </source>
</evidence>
<dbReference type="RefSeq" id="WP_278339526.1">
    <property type="nucleotide sequence ID" value="NZ_CAMQOD010000025.1"/>
</dbReference>
<sequence length="422" mass="47641">MATEENVNPTEGQEQENDYRETLLVRNPDSGQVEAVSKLVTKGDRREVHTVQPLAKNRPAFYPFRSSNAVAAFIRGFKSQKDNPIQFQFLKVPVLSVGKIVTSLGKLVSNPKSEEGWETYNKYVVNTAELEQVKYDKVEIPRAELQELGIDFDALPQRTQRSLMLGLPTRELFPATVQLSDHGTTTGLFNLSFYRDHNDELKFRLDTPLVQPEYEREEYASEITPDDKALLARGKTLQHLVTVHNSITGEAERCHVAFNPSTNRLVAVPHRDVKIPEFAEGRRIDDAGQKILRSGGSIPLEGCTAYGDTENTYKGILNYDVYRGRYTISDPVYDKPYVPKYLRDQLSDADVKTLLAGGQVSADHVKDSFGEPMKNKVLYVNPRDNRTYSRFLSRQERSEAAEASHQASQGADESQQGRGRKR</sequence>
<comment type="caution">
    <text evidence="2">The sequence shown here is derived from an EMBL/GenBank/DDBJ whole genome shotgun (WGS) entry which is preliminary data.</text>
</comment>